<accession>J9UDZ8</accession>
<organism evidence="1 2">
    <name type="scientific">Brachyspira pilosicoli B2904</name>
    <dbReference type="NCBI Taxonomy" id="1133568"/>
    <lineage>
        <taxon>Bacteria</taxon>
        <taxon>Pseudomonadati</taxon>
        <taxon>Spirochaetota</taxon>
        <taxon>Spirochaetia</taxon>
        <taxon>Brachyspirales</taxon>
        <taxon>Brachyspiraceae</taxon>
        <taxon>Brachyspira</taxon>
    </lineage>
</organism>
<dbReference type="InterPro" id="IPR002495">
    <property type="entry name" value="Glyco_trans_8"/>
</dbReference>
<dbReference type="Gene3D" id="3.90.550.10">
    <property type="entry name" value="Spore Coat Polysaccharide Biosynthesis Protein SpsA, Chain A"/>
    <property type="match status" value="1"/>
</dbReference>
<dbReference type="Pfam" id="PF01501">
    <property type="entry name" value="Glyco_transf_8"/>
    <property type="match status" value="1"/>
</dbReference>
<proteinExistence type="predicted"/>
<reference evidence="1 2" key="1">
    <citation type="journal article" date="2012" name="BMC Genomics">
        <title>Comparative genomics of Brachyspira pilosicoli strains: genome rearrangements, reductions and correlation of genetic compliment with phenotypic diversity.</title>
        <authorList>
            <person name="Mappley L.J."/>
            <person name="Black M.L."/>
            <person name="Abuoun M."/>
            <person name="Darby A.C."/>
            <person name="Woodward M.J."/>
            <person name="Parkhill J."/>
            <person name="Turner A.K."/>
            <person name="Bellgard M.I."/>
            <person name="La T."/>
            <person name="Phillips N.D."/>
            <person name="La Ragione R.M."/>
            <person name="Hampson D.J."/>
        </authorList>
    </citation>
    <scope>NUCLEOTIDE SEQUENCE [LARGE SCALE GENOMIC DNA]</scope>
    <source>
        <strain evidence="1">B2904</strain>
    </source>
</reference>
<gene>
    <name evidence="1" type="primary">rfaJ</name>
    <name evidence="1" type="ORF">B2904_orf826</name>
</gene>
<dbReference type="AlphaFoldDB" id="J9UDZ8"/>
<evidence type="ECO:0000313" key="1">
    <source>
        <dbReference type="EMBL" id="AFR70171.1"/>
    </source>
</evidence>
<dbReference type="PATRIC" id="fig|1133568.3.peg.822"/>
<keyword evidence="1" id="KW-0808">Transferase</keyword>
<dbReference type="Proteomes" id="UP000007346">
    <property type="component" value="Chromosome"/>
</dbReference>
<protein>
    <submittedName>
        <fullName evidence="1">Lipopolysaccharide 1,2-glucosyltransferase RfaJ</fullName>
    </submittedName>
</protein>
<dbReference type="HOGENOM" id="CLU_1507859_0_0_12"/>
<dbReference type="RefSeq" id="WP_014935626.1">
    <property type="nucleotide sequence ID" value="NC_018607.1"/>
</dbReference>
<name>J9UDZ8_BRAPL</name>
<evidence type="ECO:0000313" key="2">
    <source>
        <dbReference type="Proteomes" id="UP000007346"/>
    </source>
</evidence>
<dbReference type="SUPFAM" id="SSF53448">
    <property type="entry name" value="Nucleotide-diphospho-sugar transferases"/>
    <property type="match status" value="1"/>
</dbReference>
<dbReference type="EMBL" id="CP003490">
    <property type="protein sequence ID" value="AFR70171.1"/>
    <property type="molecule type" value="Genomic_DNA"/>
</dbReference>
<dbReference type="KEGG" id="bpj:B2904_orf826"/>
<sequence>MNEIMNICLISDNNFVNYLSTLIVSILKNSNDEDRFHFHIIEVDITEENKSKIMQLKEIKECEISFYKSTNIEKYKNISNIIKSKHTWHSWHYSVFLKLDIPFLFQKLDKILLLDADSIILDNIYDIYNSDISNLYCAPQIFFAQLPEELKNWLRSIGIKNPDKEYLTSGVLLFNLKK</sequence>
<dbReference type="InterPro" id="IPR029044">
    <property type="entry name" value="Nucleotide-diphossugar_trans"/>
</dbReference>
<dbReference type="GO" id="GO:0016757">
    <property type="term" value="F:glycosyltransferase activity"/>
    <property type="evidence" value="ECO:0007669"/>
    <property type="project" value="InterPro"/>
</dbReference>